<feature type="transmembrane region" description="Helical" evidence="1">
    <location>
        <begin position="20"/>
        <end position="40"/>
    </location>
</feature>
<dbReference type="RefSeq" id="WP_156483898.1">
    <property type="nucleotide sequence ID" value="NZ_JARTFQ010000005.1"/>
</dbReference>
<dbReference type="GeneID" id="301143495"/>
<protein>
    <submittedName>
        <fullName evidence="2">LPXTG cell wall anchor domain-containing protein</fullName>
    </submittedName>
</protein>
<proteinExistence type="predicted"/>
<name>A0ABU6P558_9BACI</name>
<organism evidence="2 3">
    <name type="scientific">Metabacillus fastidiosus</name>
    <dbReference type="NCBI Taxonomy" id="1458"/>
    <lineage>
        <taxon>Bacteria</taxon>
        <taxon>Bacillati</taxon>
        <taxon>Bacillota</taxon>
        <taxon>Bacilli</taxon>
        <taxon>Bacillales</taxon>
        <taxon>Bacillaceae</taxon>
        <taxon>Metabacillus</taxon>
    </lineage>
</organism>
<keyword evidence="3" id="KW-1185">Reference proteome</keyword>
<keyword evidence="1" id="KW-0472">Membrane</keyword>
<evidence type="ECO:0000256" key="1">
    <source>
        <dbReference type="SAM" id="Phobius"/>
    </source>
</evidence>
<comment type="caution">
    <text evidence="2">The sequence shown here is derived from an EMBL/GenBank/DDBJ whole genome shotgun (WGS) entry which is preliminary data.</text>
</comment>
<sequence length="45" mass="5260">MLVGSENYQYKDSYLVVVHPFTYVVIGILGLVAITIFITWRKRKK</sequence>
<keyword evidence="1" id="KW-0812">Transmembrane</keyword>
<dbReference type="NCBIfam" id="TIGR01167">
    <property type="entry name" value="LPXTG_anchor"/>
    <property type="match status" value="1"/>
</dbReference>
<accession>A0ABU6P558</accession>
<dbReference type="EMBL" id="JARTFS010000037">
    <property type="protein sequence ID" value="MED4404263.1"/>
    <property type="molecule type" value="Genomic_DNA"/>
</dbReference>
<gene>
    <name evidence="2" type="ORF">P9271_23725</name>
</gene>
<dbReference type="Proteomes" id="UP001342826">
    <property type="component" value="Unassembled WGS sequence"/>
</dbReference>
<evidence type="ECO:0000313" key="2">
    <source>
        <dbReference type="EMBL" id="MED4404263.1"/>
    </source>
</evidence>
<keyword evidence="1" id="KW-1133">Transmembrane helix</keyword>
<evidence type="ECO:0000313" key="3">
    <source>
        <dbReference type="Proteomes" id="UP001342826"/>
    </source>
</evidence>
<reference evidence="2 3" key="1">
    <citation type="submission" date="2023-03" db="EMBL/GenBank/DDBJ databases">
        <title>Bacillus Genome Sequencing.</title>
        <authorList>
            <person name="Dunlap C."/>
        </authorList>
    </citation>
    <scope>NUCLEOTIDE SEQUENCE [LARGE SCALE GENOMIC DNA]</scope>
    <source>
        <strain evidence="2 3">NRS-1717</strain>
    </source>
</reference>